<feature type="domain" description="Integrase catalytic" evidence="3">
    <location>
        <begin position="215"/>
        <end position="295"/>
    </location>
</feature>
<reference evidence="5" key="1">
    <citation type="submission" date="2025-08" db="UniProtKB">
        <authorList>
            <consortium name="RefSeq"/>
        </authorList>
    </citation>
    <scope>IDENTIFICATION</scope>
</reference>
<dbReference type="PANTHER" id="PTHR37984:SF12">
    <property type="entry name" value="RIBONUCLEASE H"/>
    <property type="match status" value="1"/>
</dbReference>
<feature type="region of interest" description="Disordered" evidence="2">
    <location>
        <begin position="96"/>
        <end position="125"/>
    </location>
</feature>
<dbReference type="InterPro" id="IPR036397">
    <property type="entry name" value="RNaseH_sf"/>
</dbReference>
<feature type="compositionally biased region" description="Basic and acidic residues" evidence="2">
    <location>
        <begin position="42"/>
        <end position="56"/>
    </location>
</feature>
<dbReference type="PROSITE" id="PS50994">
    <property type="entry name" value="INTEGRASE"/>
    <property type="match status" value="1"/>
</dbReference>
<dbReference type="Gene3D" id="3.30.420.10">
    <property type="entry name" value="Ribonuclease H-like superfamily/Ribonuclease H"/>
    <property type="match status" value="1"/>
</dbReference>
<dbReference type="FunFam" id="1.10.340.70:FF:000003">
    <property type="entry name" value="Protein CBG25708"/>
    <property type="match status" value="1"/>
</dbReference>
<organism evidence="4 5">
    <name type="scientific">Notechis scutatus</name>
    <name type="common">mainland tiger snake</name>
    <dbReference type="NCBI Taxonomy" id="8663"/>
    <lineage>
        <taxon>Eukaryota</taxon>
        <taxon>Metazoa</taxon>
        <taxon>Chordata</taxon>
        <taxon>Craniata</taxon>
        <taxon>Vertebrata</taxon>
        <taxon>Euteleostomi</taxon>
        <taxon>Lepidosauria</taxon>
        <taxon>Squamata</taxon>
        <taxon>Bifurcata</taxon>
        <taxon>Unidentata</taxon>
        <taxon>Episquamata</taxon>
        <taxon>Toxicofera</taxon>
        <taxon>Serpentes</taxon>
        <taxon>Colubroidea</taxon>
        <taxon>Elapidae</taxon>
        <taxon>Hydrophiinae</taxon>
        <taxon>Notechis</taxon>
    </lineage>
</organism>
<dbReference type="Pfam" id="PF00665">
    <property type="entry name" value="rve"/>
    <property type="match status" value="1"/>
</dbReference>
<dbReference type="KEGG" id="nss:113415190"/>
<dbReference type="GO" id="GO:0015074">
    <property type="term" value="P:DNA integration"/>
    <property type="evidence" value="ECO:0007669"/>
    <property type="project" value="InterPro"/>
</dbReference>
<keyword evidence="4" id="KW-1185">Reference proteome</keyword>
<protein>
    <recommendedName>
        <fullName evidence="1">Gypsy retrotransposon integrase-like protein 1</fullName>
    </recommendedName>
</protein>
<evidence type="ECO:0000256" key="2">
    <source>
        <dbReference type="SAM" id="MobiDB-lite"/>
    </source>
</evidence>
<dbReference type="GO" id="GO:0003676">
    <property type="term" value="F:nucleic acid binding"/>
    <property type="evidence" value="ECO:0007669"/>
    <property type="project" value="InterPro"/>
</dbReference>
<accession>A0A6J1UBE5</accession>
<dbReference type="InterPro" id="IPR050951">
    <property type="entry name" value="Retrovirus_Pol_polyprotein"/>
</dbReference>
<evidence type="ECO:0000256" key="1">
    <source>
        <dbReference type="ARBA" id="ARBA00039658"/>
    </source>
</evidence>
<dbReference type="Gene3D" id="1.10.340.70">
    <property type="match status" value="1"/>
</dbReference>
<evidence type="ECO:0000313" key="5">
    <source>
        <dbReference type="RefSeq" id="XP_026528261.1"/>
    </source>
</evidence>
<dbReference type="CDD" id="cd04508">
    <property type="entry name" value="Tudor_SF"/>
    <property type="match status" value="1"/>
</dbReference>
<dbReference type="Proteomes" id="UP000504612">
    <property type="component" value="Unplaced"/>
</dbReference>
<evidence type="ECO:0000259" key="3">
    <source>
        <dbReference type="PROSITE" id="PS50994"/>
    </source>
</evidence>
<proteinExistence type="predicted"/>
<evidence type="ECO:0000313" key="4">
    <source>
        <dbReference type="Proteomes" id="UP000504612"/>
    </source>
</evidence>
<dbReference type="PANTHER" id="PTHR37984">
    <property type="entry name" value="PROTEIN CBG26694"/>
    <property type="match status" value="1"/>
</dbReference>
<dbReference type="InterPro" id="IPR041588">
    <property type="entry name" value="Integrase_H2C2"/>
</dbReference>
<dbReference type="Pfam" id="PF17921">
    <property type="entry name" value="Integrase_H2C2"/>
    <property type="match status" value="1"/>
</dbReference>
<dbReference type="InterPro" id="IPR012337">
    <property type="entry name" value="RNaseH-like_sf"/>
</dbReference>
<feature type="compositionally biased region" description="Acidic residues" evidence="2">
    <location>
        <begin position="32"/>
        <end position="41"/>
    </location>
</feature>
<feature type="compositionally biased region" description="Polar residues" evidence="2">
    <location>
        <begin position="7"/>
        <end position="23"/>
    </location>
</feature>
<gene>
    <name evidence="5" type="primary">LOC113415190</name>
</gene>
<name>A0A6J1UBE5_9SAUR</name>
<dbReference type="RefSeq" id="XP_026528261.1">
    <property type="nucleotide sequence ID" value="XM_026672476.1"/>
</dbReference>
<feature type="region of interest" description="Disordered" evidence="2">
    <location>
        <begin position="1"/>
        <end position="63"/>
    </location>
</feature>
<dbReference type="SUPFAM" id="SSF53098">
    <property type="entry name" value="Ribonuclease H-like"/>
    <property type="match status" value="1"/>
</dbReference>
<dbReference type="AlphaFoldDB" id="A0A6J1UBE5"/>
<sequence length="430" mass="48902">MRRANGASCQPTSDTAISSEKYTSSSHHEDIDSSLDSEEEEVNRLRSEREQRDQRGRKSNFQCAGCGGNHPRSECRFLDAICRSCEKRGHIAKVCRNKRGSSPKRKENNFRQAAGTPPTNRDRLNNQWSQYNRNRMFTGCVLWGDRVVIPEKLQKKVLNLLHDGYPGIIRMKALARSYAWWPGMDKQIKAWVATCSKCQETRSAPPKASPAEWETPRGPWSRIHIDFAGPTKGHTFLITVDAYSNWLEVNKMKITTTEAVIKKLNRLFATHGLPDVLVSDNGPQFTALAFEQYLKVTRMLFLQHITPNSTTNKSPAELLMGRKLRLHLDHLHPAYTPEKPLGSSSKHRTFKVGDPVFAKNFSGDPLWIPAKITQITGPRSYRLETTDGRLWKRHIDQLRSRLTTTPITSPDLEARGGRVLKLNQHLAQKT</sequence>
<dbReference type="InterPro" id="IPR001584">
    <property type="entry name" value="Integrase_cat-core"/>
</dbReference>
<dbReference type="GeneID" id="113415190"/>